<evidence type="ECO:0000313" key="12">
    <source>
        <dbReference type="WBParaSite" id="SMRG1_77150.1"/>
    </source>
</evidence>
<dbReference type="SMART" id="SM00389">
    <property type="entry name" value="HOX"/>
    <property type="match status" value="1"/>
</dbReference>
<comment type="similarity">
    <text evidence="2">Belongs to the Antp homeobox family.</text>
</comment>
<dbReference type="InterPro" id="IPR017970">
    <property type="entry name" value="Homeobox_CS"/>
</dbReference>
<evidence type="ECO:0000256" key="6">
    <source>
        <dbReference type="ARBA" id="ARBA00023242"/>
    </source>
</evidence>
<dbReference type="AlphaFoldDB" id="A0AA85ACB4"/>
<dbReference type="PRINTS" id="PR00024">
    <property type="entry name" value="HOMEOBOX"/>
</dbReference>
<dbReference type="Gene3D" id="1.10.10.60">
    <property type="entry name" value="Homeodomain-like"/>
    <property type="match status" value="1"/>
</dbReference>
<evidence type="ECO:0000256" key="2">
    <source>
        <dbReference type="ARBA" id="ARBA00009107"/>
    </source>
</evidence>
<organism evidence="11 12">
    <name type="scientific">Schistosoma margrebowiei</name>
    <dbReference type="NCBI Taxonomy" id="48269"/>
    <lineage>
        <taxon>Eukaryota</taxon>
        <taxon>Metazoa</taxon>
        <taxon>Spiralia</taxon>
        <taxon>Lophotrochozoa</taxon>
        <taxon>Platyhelminthes</taxon>
        <taxon>Trematoda</taxon>
        <taxon>Digenea</taxon>
        <taxon>Strigeidida</taxon>
        <taxon>Schistosomatoidea</taxon>
        <taxon>Schistosomatidae</taxon>
        <taxon>Schistosoma</taxon>
    </lineage>
</organism>
<evidence type="ECO:0000256" key="5">
    <source>
        <dbReference type="ARBA" id="ARBA00023155"/>
    </source>
</evidence>
<dbReference type="PANTHER" id="PTHR45659:SF4">
    <property type="entry name" value="HOMEOBOX PROTEIN ABDOMINAL-A"/>
    <property type="match status" value="1"/>
</dbReference>
<protein>
    <recommendedName>
        <fullName evidence="10">Homeobox domain-containing protein</fullName>
    </recommendedName>
</protein>
<dbReference type="GO" id="GO:0009952">
    <property type="term" value="P:anterior/posterior pattern specification"/>
    <property type="evidence" value="ECO:0007669"/>
    <property type="project" value="TreeGrafter"/>
</dbReference>
<dbReference type="Proteomes" id="UP000050790">
    <property type="component" value="Unassembled WGS sequence"/>
</dbReference>
<keyword evidence="4 7" id="KW-0238">DNA-binding</keyword>
<dbReference type="WBParaSite" id="SMRG1_77150.1">
    <property type="protein sequence ID" value="SMRG1_77150.1"/>
    <property type="gene ID" value="SMRG1_77150"/>
</dbReference>
<feature type="compositionally biased region" description="Acidic residues" evidence="9">
    <location>
        <begin position="692"/>
        <end position="715"/>
    </location>
</feature>
<dbReference type="GO" id="GO:0000981">
    <property type="term" value="F:DNA-binding transcription factor activity, RNA polymerase II-specific"/>
    <property type="evidence" value="ECO:0007669"/>
    <property type="project" value="InterPro"/>
</dbReference>
<proteinExistence type="inferred from homology"/>
<dbReference type="GO" id="GO:0000978">
    <property type="term" value="F:RNA polymerase II cis-regulatory region sequence-specific DNA binding"/>
    <property type="evidence" value="ECO:0007669"/>
    <property type="project" value="TreeGrafter"/>
</dbReference>
<dbReference type="InterPro" id="IPR001356">
    <property type="entry name" value="HD"/>
</dbReference>
<feature type="domain" description="Homeobox" evidence="10">
    <location>
        <begin position="512"/>
        <end position="572"/>
    </location>
</feature>
<dbReference type="InterPro" id="IPR020479">
    <property type="entry name" value="HD_metazoa"/>
</dbReference>
<dbReference type="FunFam" id="1.10.10.60:FF:000193">
    <property type="entry name" value="Ultrabithorax, isoform C"/>
    <property type="match status" value="1"/>
</dbReference>
<dbReference type="PROSITE" id="PS50071">
    <property type="entry name" value="HOMEOBOX_2"/>
    <property type="match status" value="1"/>
</dbReference>
<accession>A0AA85ACB4</accession>
<dbReference type="SUPFAM" id="SSF46689">
    <property type="entry name" value="Homeodomain-like"/>
    <property type="match status" value="1"/>
</dbReference>
<feature type="region of interest" description="Disordered" evidence="9">
    <location>
        <begin position="676"/>
        <end position="742"/>
    </location>
</feature>
<sequence>MFPMDNRLGFNSAFDNLFPRSLGSCITNPSQVDTFRSEWNSNNNNISNTLTQNTLSNNNNNTGNSLQLTNNTQLHSNTQLNLRQSSLSTCTNEFSSPTLSVSSSRANALAAAFFANSFTDTNHTDSQIYQNPSGFSNTFTGSMNITNSNKSNNIHSVNSNNNHNNDNNVYNMKMNTIRSRSEFNHFDLGSNTSHPIDLFTNSTHFSLPGANVSDNATISSTINNSNNQLGPGNSLHLISSAHNNNNNANVESPYNKSNQPCEMGAFHPLVSNYSPINLLNSSIRYPLRHSTSDITNAENQRIDTSNPFLDFHNPNSTSLTNTSMINSEINNTVNSLDNQTIYSHFKSDHKHFTNKTAAAAVETPSVGSMNISGYNNSSLNITSPEMIRHMGQNMTVTSSNNAAVAVAAIAAAAAATNYMVANTGMSSFGVSSHLNLSGHSRESGIDGSDMISPSSTPCERLNKQNNNNHQMENSVNIGNHLNSGGGSNNSVRSSLSPTHIWPWMTVVGPNSVQRRRGRQTYSRYQTLELEKEFQYSHYLTRRRRIEIAHNLCLTERQIKIWFQNRRMKLKKERQQIKELNDETIRQTTTDPVHHSRRQMGSSHQYFEMMNSNNNNSYYSTTSNPSILDSKDNCQLDCKPLSLHKKSGLIPKLLNNNIQSDPMITGGFLPSANRGLQSAVSYPGSQGGLGQGDSEDCEPMDSEDDEDEDDFCESDDLQGPKVSKLAHEYNNPHLMRTNILRDK</sequence>
<evidence type="ECO:0000256" key="7">
    <source>
        <dbReference type="PROSITE-ProRule" id="PRU00108"/>
    </source>
</evidence>
<feature type="region of interest" description="Disordered" evidence="9">
    <location>
        <begin position="470"/>
        <end position="493"/>
    </location>
</feature>
<dbReference type="InterPro" id="IPR009057">
    <property type="entry name" value="Homeodomain-like_sf"/>
</dbReference>
<reference evidence="12" key="1">
    <citation type="submission" date="2023-11" db="UniProtKB">
        <authorList>
            <consortium name="WormBaseParasite"/>
        </authorList>
    </citation>
    <scope>IDENTIFICATION</scope>
</reference>
<dbReference type="CDD" id="cd00086">
    <property type="entry name" value="homeodomain"/>
    <property type="match status" value="1"/>
</dbReference>
<evidence type="ECO:0000256" key="4">
    <source>
        <dbReference type="ARBA" id="ARBA00023125"/>
    </source>
</evidence>
<keyword evidence="5 7" id="KW-0371">Homeobox</keyword>
<feature type="DNA-binding region" description="Homeobox" evidence="7">
    <location>
        <begin position="514"/>
        <end position="573"/>
    </location>
</feature>
<dbReference type="PANTHER" id="PTHR45659">
    <property type="entry name" value="HOMEOBOX PROTEIN HOX"/>
    <property type="match status" value="1"/>
</dbReference>
<comment type="subcellular location">
    <subcellularLocation>
        <location evidence="1 7 8">Nucleus</location>
    </subcellularLocation>
</comment>
<keyword evidence="6 7" id="KW-0539">Nucleus</keyword>
<keyword evidence="3" id="KW-0217">Developmental protein</keyword>
<evidence type="ECO:0000256" key="1">
    <source>
        <dbReference type="ARBA" id="ARBA00004123"/>
    </source>
</evidence>
<evidence type="ECO:0000313" key="11">
    <source>
        <dbReference type="Proteomes" id="UP000050790"/>
    </source>
</evidence>
<dbReference type="Pfam" id="PF00046">
    <property type="entry name" value="Homeodomain"/>
    <property type="match status" value="1"/>
</dbReference>
<evidence type="ECO:0000256" key="3">
    <source>
        <dbReference type="ARBA" id="ARBA00022473"/>
    </source>
</evidence>
<evidence type="ECO:0000256" key="8">
    <source>
        <dbReference type="RuleBase" id="RU000682"/>
    </source>
</evidence>
<evidence type="ECO:0000259" key="10">
    <source>
        <dbReference type="PROSITE" id="PS50071"/>
    </source>
</evidence>
<evidence type="ECO:0000256" key="9">
    <source>
        <dbReference type="SAM" id="MobiDB-lite"/>
    </source>
</evidence>
<dbReference type="GO" id="GO:0005634">
    <property type="term" value="C:nucleus"/>
    <property type="evidence" value="ECO:0007669"/>
    <property type="project" value="UniProtKB-SubCell"/>
</dbReference>
<dbReference type="PROSITE" id="PS00027">
    <property type="entry name" value="HOMEOBOX_1"/>
    <property type="match status" value="1"/>
</dbReference>
<dbReference type="InterPro" id="IPR050296">
    <property type="entry name" value="Antp_homeobox"/>
</dbReference>
<name>A0AA85ACB4_9TREM</name>